<dbReference type="EMBL" id="JADBJN010000002">
    <property type="protein sequence ID" value="KAG5676113.1"/>
    <property type="molecule type" value="Genomic_DNA"/>
</dbReference>
<evidence type="ECO:0000256" key="10">
    <source>
        <dbReference type="RuleBase" id="RU363034"/>
    </source>
</evidence>
<evidence type="ECO:0000256" key="8">
    <source>
        <dbReference type="ARBA" id="ARBA00023180"/>
    </source>
</evidence>
<dbReference type="PROSITE" id="PS00135">
    <property type="entry name" value="TRYPSIN_SER"/>
    <property type="match status" value="1"/>
</dbReference>
<dbReference type="InterPro" id="IPR033116">
    <property type="entry name" value="TRYPSIN_SER"/>
</dbReference>
<keyword evidence="2" id="KW-0964">Secreted</keyword>
<name>A0A9J6C1P5_POLVA</name>
<dbReference type="PANTHER" id="PTHR24264:SF65">
    <property type="entry name" value="SRCR DOMAIN-CONTAINING PROTEIN"/>
    <property type="match status" value="1"/>
</dbReference>
<feature type="chain" id="PRO_5039899517" description="Peptidase S1 domain-containing protein" evidence="11">
    <location>
        <begin position="25"/>
        <end position="292"/>
    </location>
</feature>
<proteinExistence type="inferred from homology"/>
<dbReference type="PROSITE" id="PS50240">
    <property type="entry name" value="TRYPSIN_DOM"/>
    <property type="match status" value="1"/>
</dbReference>
<dbReference type="PANTHER" id="PTHR24264">
    <property type="entry name" value="TRYPSIN-RELATED"/>
    <property type="match status" value="1"/>
</dbReference>
<dbReference type="Pfam" id="PF00089">
    <property type="entry name" value="Trypsin"/>
    <property type="match status" value="1"/>
</dbReference>
<sequence>MKDNCNEIIFILFFVLTLLAIGHSSPIVNGEVAFEKQQQFPFAVSFGSFSGENSSSFSHFCGGSIIFSNLKFSWAISAGHCFANSDLERKKIFAIIGGGDLLTSSNEEKLCSVQKIIVANFDQYSIQNDISLVKINCGRQQVIELSSIEPLKSRDCVIYGYGTESYEMNMKPSNVLRYGFVQPISHSECEKIMGRMSAPIQGCGQFCARGSHPLFTDACNGDSGSAIICKESNSNIYKLVGVVSYGMGCGSEYSAGVYESVLYHRHWIDLTLQNECQIDEKEKSEDETIRSL</sequence>
<evidence type="ECO:0000256" key="1">
    <source>
        <dbReference type="ARBA" id="ARBA00004613"/>
    </source>
</evidence>
<evidence type="ECO:0000256" key="3">
    <source>
        <dbReference type="ARBA" id="ARBA00022670"/>
    </source>
</evidence>
<accession>A0A9J6C1P5</accession>
<keyword evidence="4 11" id="KW-0732">Signal</keyword>
<dbReference type="FunFam" id="2.40.10.10:FF:000054">
    <property type="entry name" value="Complement C1r subcomponent"/>
    <property type="match status" value="1"/>
</dbReference>
<evidence type="ECO:0000313" key="13">
    <source>
        <dbReference type="EMBL" id="KAG5676113.1"/>
    </source>
</evidence>
<dbReference type="SUPFAM" id="SSF50494">
    <property type="entry name" value="Trypsin-like serine proteases"/>
    <property type="match status" value="1"/>
</dbReference>
<evidence type="ECO:0000256" key="5">
    <source>
        <dbReference type="ARBA" id="ARBA00022801"/>
    </source>
</evidence>
<organism evidence="13 14">
    <name type="scientific">Polypedilum vanderplanki</name>
    <name type="common">Sleeping chironomid midge</name>
    <dbReference type="NCBI Taxonomy" id="319348"/>
    <lineage>
        <taxon>Eukaryota</taxon>
        <taxon>Metazoa</taxon>
        <taxon>Ecdysozoa</taxon>
        <taxon>Arthropoda</taxon>
        <taxon>Hexapoda</taxon>
        <taxon>Insecta</taxon>
        <taxon>Pterygota</taxon>
        <taxon>Neoptera</taxon>
        <taxon>Endopterygota</taxon>
        <taxon>Diptera</taxon>
        <taxon>Nematocera</taxon>
        <taxon>Chironomoidea</taxon>
        <taxon>Chironomidae</taxon>
        <taxon>Chironominae</taxon>
        <taxon>Polypedilum</taxon>
        <taxon>Polypedilum</taxon>
    </lineage>
</organism>
<feature type="domain" description="Peptidase S1" evidence="12">
    <location>
        <begin position="27"/>
        <end position="273"/>
    </location>
</feature>
<dbReference type="CDD" id="cd00190">
    <property type="entry name" value="Tryp_SPc"/>
    <property type="match status" value="1"/>
</dbReference>
<feature type="signal peptide" evidence="11">
    <location>
        <begin position="1"/>
        <end position="24"/>
    </location>
</feature>
<dbReference type="Proteomes" id="UP001107558">
    <property type="component" value="Chromosome 2"/>
</dbReference>
<protein>
    <recommendedName>
        <fullName evidence="12">Peptidase S1 domain-containing protein</fullName>
    </recommendedName>
</protein>
<dbReference type="InterPro" id="IPR018114">
    <property type="entry name" value="TRYPSIN_HIS"/>
</dbReference>
<dbReference type="GO" id="GO:0005615">
    <property type="term" value="C:extracellular space"/>
    <property type="evidence" value="ECO:0007669"/>
    <property type="project" value="TreeGrafter"/>
</dbReference>
<dbReference type="Gene3D" id="2.40.10.10">
    <property type="entry name" value="Trypsin-like serine proteases"/>
    <property type="match status" value="1"/>
</dbReference>
<reference evidence="13" key="1">
    <citation type="submission" date="2021-03" db="EMBL/GenBank/DDBJ databases">
        <title>Chromosome level genome of the anhydrobiotic midge Polypedilum vanderplanki.</title>
        <authorList>
            <person name="Yoshida Y."/>
            <person name="Kikawada T."/>
            <person name="Gusev O."/>
        </authorList>
    </citation>
    <scope>NUCLEOTIDE SEQUENCE</scope>
    <source>
        <strain evidence="13">NIAS01</strain>
        <tissue evidence="13">Whole body or cell culture</tissue>
    </source>
</reference>
<evidence type="ECO:0000256" key="9">
    <source>
        <dbReference type="ARBA" id="ARBA00024195"/>
    </source>
</evidence>
<comment type="caution">
    <text evidence="13">The sequence shown here is derived from an EMBL/GenBank/DDBJ whole genome shotgun (WGS) entry which is preliminary data.</text>
</comment>
<dbReference type="InterPro" id="IPR050127">
    <property type="entry name" value="Serine_Proteases_S1"/>
</dbReference>
<dbReference type="InterPro" id="IPR043504">
    <property type="entry name" value="Peptidase_S1_PA_chymotrypsin"/>
</dbReference>
<dbReference type="AlphaFoldDB" id="A0A9J6C1P5"/>
<keyword evidence="8" id="KW-0325">Glycoprotein</keyword>
<dbReference type="PROSITE" id="PS00134">
    <property type="entry name" value="TRYPSIN_HIS"/>
    <property type="match status" value="1"/>
</dbReference>
<keyword evidence="6 10" id="KW-0720">Serine protease</keyword>
<keyword evidence="5 10" id="KW-0378">Hydrolase</keyword>
<keyword evidence="3 10" id="KW-0645">Protease</keyword>
<dbReference type="GO" id="GO:0006508">
    <property type="term" value="P:proteolysis"/>
    <property type="evidence" value="ECO:0007669"/>
    <property type="project" value="UniProtKB-KW"/>
</dbReference>
<evidence type="ECO:0000259" key="12">
    <source>
        <dbReference type="PROSITE" id="PS50240"/>
    </source>
</evidence>
<dbReference type="InterPro" id="IPR001254">
    <property type="entry name" value="Trypsin_dom"/>
</dbReference>
<keyword evidence="7" id="KW-1015">Disulfide bond</keyword>
<keyword evidence="14" id="KW-1185">Reference proteome</keyword>
<gene>
    <name evidence="13" type="ORF">PVAND_005967</name>
</gene>
<evidence type="ECO:0000256" key="11">
    <source>
        <dbReference type="SAM" id="SignalP"/>
    </source>
</evidence>
<evidence type="ECO:0000256" key="2">
    <source>
        <dbReference type="ARBA" id="ARBA00022525"/>
    </source>
</evidence>
<comment type="subcellular location">
    <subcellularLocation>
        <location evidence="1">Secreted</location>
    </subcellularLocation>
</comment>
<evidence type="ECO:0000313" key="14">
    <source>
        <dbReference type="Proteomes" id="UP001107558"/>
    </source>
</evidence>
<dbReference type="SMART" id="SM00020">
    <property type="entry name" value="Tryp_SPc"/>
    <property type="match status" value="1"/>
</dbReference>
<dbReference type="GO" id="GO:0004252">
    <property type="term" value="F:serine-type endopeptidase activity"/>
    <property type="evidence" value="ECO:0007669"/>
    <property type="project" value="InterPro"/>
</dbReference>
<evidence type="ECO:0000256" key="7">
    <source>
        <dbReference type="ARBA" id="ARBA00023157"/>
    </source>
</evidence>
<comment type="similarity">
    <text evidence="9">Belongs to the peptidase S1 family. CLIP subfamily.</text>
</comment>
<dbReference type="OrthoDB" id="6380398at2759"/>
<dbReference type="InterPro" id="IPR009003">
    <property type="entry name" value="Peptidase_S1_PA"/>
</dbReference>
<evidence type="ECO:0000256" key="6">
    <source>
        <dbReference type="ARBA" id="ARBA00022825"/>
    </source>
</evidence>
<evidence type="ECO:0000256" key="4">
    <source>
        <dbReference type="ARBA" id="ARBA00022729"/>
    </source>
</evidence>